<dbReference type="InterPro" id="IPR025662">
    <property type="entry name" value="Sigma_54_int_dom_ATP-bd_1"/>
</dbReference>
<comment type="caution">
    <text evidence="9">The sequence shown here is derived from an EMBL/GenBank/DDBJ whole genome shotgun (WGS) entry which is preliminary data.</text>
</comment>
<comment type="caution">
    <text evidence="6">Lacks conserved residue(s) required for the propagation of feature annotation.</text>
</comment>
<evidence type="ECO:0000256" key="1">
    <source>
        <dbReference type="ARBA" id="ARBA00022723"/>
    </source>
</evidence>
<dbReference type="InterPro" id="IPR003959">
    <property type="entry name" value="ATPase_AAA_core"/>
</dbReference>
<comment type="subunit">
    <text evidence="6">Component of the ClpX-ClpP complex. Forms a hexameric ring that, in the presence of ATP, binds to fourteen ClpP subunits assembled into a disk-like structure with a central cavity, resembling the structure of eukaryotic proteasomes.</text>
</comment>
<dbReference type="PANTHER" id="PTHR48102:SF7">
    <property type="entry name" value="ATP-DEPENDENT CLP PROTEASE ATP-BINDING SUBUNIT CLPX-LIKE, MITOCHONDRIAL"/>
    <property type="match status" value="1"/>
</dbReference>
<dbReference type="NCBIfam" id="NF003745">
    <property type="entry name" value="PRK05342.1"/>
    <property type="match status" value="1"/>
</dbReference>
<organism evidence="9 10">
    <name type="scientific">Mesonia aestuariivivens</name>
    <dbReference type="NCBI Taxonomy" id="2796128"/>
    <lineage>
        <taxon>Bacteria</taxon>
        <taxon>Pseudomonadati</taxon>
        <taxon>Bacteroidota</taxon>
        <taxon>Flavobacteriia</taxon>
        <taxon>Flavobacteriales</taxon>
        <taxon>Flavobacteriaceae</taxon>
        <taxon>Mesonia</taxon>
    </lineage>
</organism>
<dbReference type="Pfam" id="PF07724">
    <property type="entry name" value="AAA_2"/>
    <property type="match status" value="1"/>
</dbReference>
<dbReference type="InterPro" id="IPR059188">
    <property type="entry name" value="Znf_CLPX-like"/>
</dbReference>
<dbReference type="InterPro" id="IPR003593">
    <property type="entry name" value="AAA+_ATPase"/>
</dbReference>
<keyword evidence="1 6" id="KW-0479">Metal-binding</keyword>
<proteinExistence type="inferred from homology"/>
<dbReference type="GO" id="GO:0005524">
    <property type="term" value="F:ATP binding"/>
    <property type="evidence" value="ECO:0007669"/>
    <property type="project" value="UniProtKB-KW"/>
</dbReference>
<dbReference type="NCBIfam" id="TIGR00382">
    <property type="entry name" value="clpX"/>
    <property type="match status" value="1"/>
</dbReference>
<evidence type="ECO:0000313" key="10">
    <source>
        <dbReference type="Proteomes" id="UP000719267"/>
    </source>
</evidence>
<keyword evidence="4 6" id="KW-0067">ATP-binding</keyword>
<dbReference type="GO" id="GO:0006508">
    <property type="term" value="P:proteolysis"/>
    <property type="evidence" value="ECO:0007669"/>
    <property type="project" value="UniProtKB-KW"/>
</dbReference>
<dbReference type="InterPro" id="IPR004487">
    <property type="entry name" value="Clp_protease_ATP-bd_su_ClpX"/>
</dbReference>
<dbReference type="HAMAP" id="MF_00175">
    <property type="entry name" value="ClpX"/>
    <property type="match status" value="1"/>
</dbReference>
<keyword evidence="9" id="KW-0378">Hydrolase</keyword>
<evidence type="ECO:0000256" key="7">
    <source>
        <dbReference type="PROSITE-ProRule" id="PRU01250"/>
    </source>
</evidence>
<comment type="function">
    <text evidence="6">ATP-dependent specificity component of the Clp protease. It directs the protease to specific substrates. Can perform chaperone functions in the absence of ClpP.</text>
</comment>
<dbReference type="PROSITE" id="PS51902">
    <property type="entry name" value="CLPX_ZB"/>
    <property type="match status" value="1"/>
</dbReference>
<reference evidence="9 10" key="1">
    <citation type="submission" date="2021-07" db="EMBL/GenBank/DDBJ databases">
        <title>Mesonia aestuariivivens sp. nov., isolated from a tidal flat.</title>
        <authorList>
            <person name="Kim Y.-O."/>
            <person name="Yoon J.-H."/>
        </authorList>
    </citation>
    <scope>NUCLEOTIDE SEQUENCE [LARGE SCALE GENOMIC DNA]</scope>
    <source>
        <strain evidence="9 10">JHPTF-M18</strain>
    </source>
</reference>
<feature type="binding site" evidence="6 7">
    <location>
        <position position="8"/>
    </location>
    <ligand>
        <name>Zn(2+)</name>
        <dbReference type="ChEBI" id="CHEBI:29105"/>
    </ligand>
</feature>
<feature type="binding site" evidence="6 7">
    <location>
        <position position="11"/>
    </location>
    <ligand>
        <name>Zn(2+)</name>
        <dbReference type="ChEBI" id="CHEBI:29105"/>
    </ligand>
</feature>
<dbReference type="SMART" id="SM00994">
    <property type="entry name" value="zf-C4_ClpX"/>
    <property type="match status" value="1"/>
</dbReference>
<dbReference type="PANTHER" id="PTHR48102">
    <property type="entry name" value="ATP-DEPENDENT CLP PROTEASE ATP-BINDING SUBUNIT CLPX-LIKE, MITOCHONDRIAL-RELATED"/>
    <property type="match status" value="1"/>
</dbReference>
<dbReference type="Proteomes" id="UP000719267">
    <property type="component" value="Unassembled WGS sequence"/>
</dbReference>
<gene>
    <name evidence="6 9" type="primary">clpX</name>
    <name evidence="9" type="ORF">KW502_11410</name>
</gene>
<dbReference type="PROSITE" id="PS00675">
    <property type="entry name" value="SIGMA54_INTERACT_1"/>
    <property type="match status" value="1"/>
</dbReference>
<dbReference type="SMART" id="SM01086">
    <property type="entry name" value="ClpB_D2-small"/>
    <property type="match status" value="1"/>
</dbReference>
<dbReference type="CDD" id="cd19497">
    <property type="entry name" value="RecA-like_ClpX"/>
    <property type="match status" value="1"/>
</dbReference>
<dbReference type="InterPro" id="IPR050052">
    <property type="entry name" value="ATP-dep_Clp_protease_ClpX"/>
</dbReference>
<dbReference type="SMART" id="SM00382">
    <property type="entry name" value="AAA"/>
    <property type="match status" value="1"/>
</dbReference>
<evidence type="ECO:0000256" key="4">
    <source>
        <dbReference type="ARBA" id="ARBA00022840"/>
    </source>
</evidence>
<feature type="binding site" evidence="6 7">
    <location>
        <position position="33"/>
    </location>
    <ligand>
        <name>Zn(2+)</name>
        <dbReference type="ChEBI" id="CHEBI:29105"/>
    </ligand>
</feature>
<feature type="domain" description="ClpX-type ZB" evidence="8">
    <location>
        <begin position="1"/>
        <end position="49"/>
    </location>
</feature>
<evidence type="ECO:0000256" key="2">
    <source>
        <dbReference type="ARBA" id="ARBA00022741"/>
    </source>
</evidence>
<dbReference type="Pfam" id="PF10431">
    <property type="entry name" value="ClpB_D2-small"/>
    <property type="match status" value="1"/>
</dbReference>
<dbReference type="Pfam" id="PF06689">
    <property type="entry name" value="zf-C4_ClpX"/>
    <property type="match status" value="1"/>
</dbReference>
<evidence type="ECO:0000256" key="6">
    <source>
        <dbReference type="HAMAP-Rule" id="MF_00175"/>
    </source>
</evidence>
<sequence>MAKEELECSFCGRKKAETSLLIAGLDAHICDRCIEQAHGIVVEESKQEGEEELSSELKLRKPKSIHTFLEDYVIGQDYTKKVLSVAVYNHYKRLLQPKDEDDIDIQKSNIIMVGQTGTGKTLMAKTIAKMLNVPLAIVDATVLTEAGYVGEDVESILTRLLQAADYNLEKAQQGIVFIDEIDKIARKSDNPSITRDVSGEGVQQALLKLLEGTTVNVPPKGGRKHPDQKFIEVDTSNILFIAGGAFDGIERNISKRLNIQAVGYSASRSEDNIEKENLLKYIIPKDLKDFGLIPEIIGRLPVLTYMNPLDAETLRAILTEPKNALVKQYKKLFAMDDIEFDITDGALDYIVEKAIEYKLGARGLRSLCEAILTDAMFELPESKETKFKVTKTYAENALQKSTIKKLKAVS</sequence>
<accession>A0ABS6W3G4</accession>
<dbReference type="InterPro" id="IPR019489">
    <property type="entry name" value="Clp_ATPase_C"/>
</dbReference>
<evidence type="ECO:0000259" key="8">
    <source>
        <dbReference type="PROSITE" id="PS51902"/>
    </source>
</evidence>
<comment type="similarity">
    <text evidence="6 7">Belongs to the ClpX chaperone family.</text>
</comment>
<dbReference type="InterPro" id="IPR010603">
    <property type="entry name" value="Znf_CppX_C4"/>
</dbReference>
<evidence type="ECO:0000256" key="5">
    <source>
        <dbReference type="ARBA" id="ARBA00023186"/>
    </source>
</evidence>
<keyword evidence="3 6" id="KW-0862">Zinc</keyword>
<dbReference type="EMBL" id="JAHWDF010000012">
    <property type="protein sequence ID" value="MBW2962405.1"/>
    <property type="molecule type" value="Genomic_DNA"/>
</dbReference>
<dbReference type="InterPro" id="IPR046425">
    <property type="entry name" value="ClpX_bact"/>
</dbReference>
<evidence type="ECO:0000256" key="3">
    <source>
        <dbReference type="ARBA" id="ARBA00022833"/>
    </source>
</evidence>
<name>A0ABS6W3G4_9FLAO</name>
<keyword evidence="2 6" id="KW-0547">Nucleotide-binding</keyword>
<keyword evidence="5 6" id="KW-0143">Chaperone</keyword>
<evidence type="ECO:0000313" key="9">
    <source>
        <dbReference type="EMBL" id="MBW2962405.1"/>
    </source>
</evidence>
<dbReference type="GO" id="GO:0008233">
    <property type="term" value="F:peptidase activity"/>
    <property type="evidence" value="ECO:0007669"/>
    <property type="project" value="UniProtKB-KW"/>
</dbReference>
<protein>
    <recommendedName>
        <fullName evidence="6">ATP-dependent Clp protease ATP-binding subunit ClpX</fullName>
    </recommendedName>
</protein>
<keyword evidence="9" id="KW-0645">Protease</keyword>
<feature type="binding site" evidence="6 7">
    <location>
        <position position="30"/>
    </location>
    <ligand>
        <name>Zn(2+)</name>
        <dbReference type="ChEBI" id="CHEBI:29105"/>
    </ligand>
</feature>
<keyword evidence="10" id="KW-1185">Reference proteome</keyword>
<dbReference type="RefSeq" id="WP_219040688.1">
    <property type="nucleotide sequence ID" value="NZ_JAHWDF010000012.1"/>
</dbReference>